<dbReference type="GO" id="GO:0030170">
    <property type="term" value="F:pyridoxal phosphate binding"/>
    <property type="evidence" value="ECO:0007669"/>
    <property type="project" value="TreeGrafter"/>
</dbReference>
<reference evidence="7 8" key="1">
    <citation type="submission" date="2020-02" db="EMBL/GenBank/DDBJ databases">
        <authorList>
            <person name="Kim H.M."/>
            <person name="Jeon C.O."/>
        </authorList>
    </citation>
    <scope>NUCLEOTIDE SEQUENCE [LARGE SCALE GENOMIC DNA]</scope>
    <source>
        <strain evidence="7 8">PeD5</strain>
    </source>
</reference>
<proteinExistence type="inferred from homology"/>
<dbReference type="InterPro" id="IPR015421">
    <property type="entry name" value="PyrdxlP-dep_Trfase_major"/>
</dbReference>
<dbReference type="InterPro" id="IPR015424">
    <property type="entry name" value="PyrdxlP-dep_Trfase"/>
</dbReference>
<feature type="active site" description="Proton acceptor" evidence="3">
    <location>
        <position position="185"/>
    </location>
</feature>
<dbReference type="PANTHER" id="PTHR30244:SF36">
    <property type="entry name" value="3-OXO-GLUCOSE-6-PHOSPHATE:GLUTAMATE AMINOTRANSFERASE"/>
    <property type="match status" value="1"/>
</dbReference>
<dbReference type="GO" id="GO:0000271">
    <property type="term" value="P:polysaccharide biosynthetic process"/>
    <property type="evidence" value="ECO:0007669"/>
    <property type="project" value="TreeGrafter"/>
</dbReference>
<dbReference type="PIRSF" id="PIRSF000390">
    <property type="entry name" value="PLP_StrS"/>
    <property type="match status" value="1"/>
</dbReference>
<reference evidence="7 8" key="2">
    <citation type="submission" date="2020-03" db="EMBL/GenBank/DDBJ databases">
        <title>Roseomonas stagni sp. nov., isolated from pond water in Japan.</title>
        <authorList>
            <person name="Furuhata K."/>
            <person name="Miyamoto H."/>
            <person name="Goto K."/>
        </authorList>
    </citation>
    <scope>NUCLEOTIDE SEQUENCE [LARGE SCALE GENOMIC DNA]</scope>
    <source>
        <strain evidence="7 8">PeD5</strain>
    </source>
</reference>
<dbReference type="Pfam" id="PF01041">
    <property type="entry name" value="DegT_DnrJ_EryC1"/>
    <property type="match status" value="1"/>
</dbReference>
<dbReference type="AlphaFoldDB" id="A0A6M1LKI9"/>
<feature type="compositionally biased region" description="Basic and acidic residues" evidence="6">
    <location>
        <begin position="227"/>
        <end position="236"/>
    </location>
</feature>
<dbReference type="Gene3D" id="3.90.1150.10">
    <property type="entry name" value="Aspartate Aminotransferase, domain 1"/>
    <property type="match status" value="1"/>
</dbReference>
<keyword evidence="1 4" id="KW-0663">Pyridoxal phosphate</keyword>
<evidence type="ECO:0000256" key="1">
    <source>
        <dbReference type="ARBA" id="ARBA00022898"/>
    </source>
</evidence>
<dbReference type="InterPro" id="IPR015422">
    <property type="entry name" value="PyrdxlP-dep_Trfase_small"/>
</dbReference>
<accession>A0A6M1LKI9</accession>
<keyword evidence="8" id="KW-1185">Reference proteome</keyword>
<evidence type="ECO:0000256" key="2">
    <source>
        <dbReference type="ARBA" id="ARBA00037999"/>
    </source>
</evidence>
<dbReference type="CDD" id="cd00616">
    <property type="entry name" value="AHBA_syn"/>
    <property type="match status" value="1"/>
</dbReference>
<feature type="modified residue" description="N6-(pyridoxal phosphate)lysine" evidence="4">
    <location>
        <position position="185"/>
    </location>
</feature>
<dbReference type="GO" id="GO:0008483">
    <property type="term" value="F:transaminase activity"/>
    <property type="evidence" value="ECO:0007669"/>
    <property type="project" value="UniProtKB-KW"/>
</dbReference>
<comment type="similarity">
    <text evidence="2 5">Belongs to the DegT/DnrJ/EryC1 family.</text>
</comment>
<organism evidence="7 8">
    <name type="scientific">Falsiroseomonas algicola</name>
    <dbReference type="NCBI Taxonomy" id="2716930"/>
    <lineage>
        <taxon>Bacteria</taxon>
        <taxon>Pseudomonadati</taxon>
        <taxon>Pseudomonadota</taxon>
        <taxon>Alphaproteobacteria</taxon>
        <taxon>Acetobacterales</taxon>
        <taxon>Roseomonadaceae</taxon>
        <taxon>Falsiroseomonas</taxon>
    </lineage>
</organism>
<dbReference type="PANTHER" id="PTHR30244">
    <property type="entry name" value="TRANSAMINASE"/>
    <property type="match status" value="1"/>
</dbReference>
<dbReference type="RefSeq" id="WP_164694743.1">
    <property type="nucleotide sequence ID" value="NZ_JAAIKB010000004.1"/>
</dbReference>
<sequence>MIPVYDRRKLYLDDKDAIDAAVARVLASGRYDWGEEVPAFEAELAAWLGAKHFVATGSGTAALKSAFRALRIGPGHEVITVANTDMANSTAIHSVGATVVWVDIDPLTRCMDPAACAAAITPRTAAILPVDIYGHPCDIRAFRELADRHGLALIEDACLALGAEIDGQLVGRHADVTCFSFSSGKHLGAMGNAGGCATEDAAIAQRLRLLSGDGQDRARHRMQPRPLDLHHEEESHNDRMDEIQAAVLRAKLPSLHRTLAQRRAQAARYAQALADVVQAPSERSGVRHAWRNYVIETEDREALAGHLTAQGIQCNALYNPPMHLQPAYAGLGFKRGLLPKTEAFADRLLGLPIGPHLRMAEIEAVIAAIRQWNGASAGRTSL</sequence>
<evidence type="ECO:0000256" key="6">
    <source>
        <dbReference type="SAM" id="MobiDB-lite"/>
    </source>
</evidence>
<evidence type="ECO:0000256" key="5">
    <source>
        <dbReference type="RuleBase" id="RU004508"/>
    </source>
</evidence>
<evidence type="ECO:0000313" key="7">
    <source>
        <dbReference type="EMBL" id="NGM20846.1"/>
    </source>
</evidence>
<comment type="caution">
    <text evidence="7">The sequence shown here is derived from an EMBL/GenBank/DDBJ whole genome shotgun (WGS) entry which is preliminary data.</text>
</comment>
<dbReference type="SUPFAM" id="SSF53383">
    <property type="entry name" value="PLP-dependent transferases"/>
    <property type="match status" value="1"/>
</dbReference>
<feature type="region of interest" description="Disordered" evidence="6">
    <location>
        <begin position="214"/>
        <end position="236"/>
    </location>
</feature>
<evidence type="ECO:0000256" key="3">
    <source>
        <dbReference type="PIRSR" id="PIRSR000390-1"/>
    </source>
</evidence>
<keyword evidence="7" id="KW-0808">Transferase</keyword>
<evidence type="ECO:0000256" key="4">
    <source>
        <dbReference type="PIRSR" id="PIRSR000390-2"/>
    </source>
</evidence>
<dbReference type="Gene3D" id="3.40.640.10">
    <property type="entry name" value="Type I PLP-dependent aspartate aminotransferase-like (Major domain)"/>
    <property type="match status" value="1"/>
</dbReference>
<evidence type="ECO:0000313" key="8">
    <source>
        <dbReference type="Proteomes" id="UP000475385"/>
    </source>
</evidence>
<dbReference type="InterPro" id="IPR000653">
    <property type="entry name" value="DegT/StrS_aminotransferase"/>
</dbReference>
<protein>
    <submittedName>
        <fullName evidence="7">DegT/DnrJ/EryC1/StrS family aminotransferase</fullName>
    </submittedName>
</protein>
<dbReference type="Proteomes" id="UP000475385">
    <property type="component" value="Unassembled WGS sequence"/>
</dbReference>
<keyword evidence="7" id="KW-0032">Aminotransferase</keyword>
<dbReference type="EMBL" id="JAAIKB010000004">
    <property type="protein sequence ID" value="NGM20846.1"/>
    <property type="molecule type" value="Genomic_DNA"/>
</dbReference>
<gene>
    <name evidence="7" type="ORF">G3576_12545</name>
</gene>
<name>A0A6M1LKI9_9PROT</name>